<accession>A0A1Y5HUM4</accession>
<comment type="caution">
    <text evidence="1">The sequence shown here is derived from an EMBL/GenBank/DDBJ whole genome shotgun (WGS) entry which is preliminary data.</text>
</comment>
<dbReference type="Proteomes" id="UP000227088">
    <property type="component" value="Unassembled WGS sequence"/>
</dbReference>
<name>A0A1Y5HUM4_OLEAN</name>
<organism evidence="1 2">
    <name type="scientific">Oleispira antarctica</name>
    <dbReference type="NCBI Taxonomy" id="188908"/>
    <lineage>
        <taxon>Bacteria</taxon>
        <taxon>Pseudomonadati</taxon>
        <taxon>Pseudomonadota</taxon>
        <taxon>Gammaproteobacteria</taxon>
        <taxon>Oceanospirillales</taxon>
        <taxon>Oceanospirillaceae</taxon>
        <taxon>Oleispira</taxon>
    </lineage>
</organism>
<evidence type="ECO:0000313" key="1">
    <source>
        <dbReference type="EMBL" id="OUS40780.1"/>
    </source>
</evidence>
<sequence length="82" mass="9125">MTTKKLIRQQQAQLLMRENAIDVLELAACLGLDEDKLEAMVGESPSRQLTDALARLIEQTFSKPIGWMDNVEDGGISFDLFG</sequence>
<dbReference type="EMBL" id="MABE01000251">
    <property type="protein sequence ID" value="OUS40780.1"/>
    <property type="molecule type" value="Genomic_DNA"/>
</dbReference>
<evidence type="ECO:0000313" key="2">
    <source>
        <dbReference type="Proteomes" id="UP000227088"/>
    </source>
</evidence>
<reference evidence="2" key="1">
    <citation type="journal article" date="2017" name="Proc. Natl. Acad. Sci. U.S.A.">
        <title>Simulation of Deepwater Horizon oil plume reveals substrate specialization within a complex community of hydrocarbon degraders.</title>
        <authorList>
            <person name="Hu P."/>
            <person name="Dubinsky E.A."/>
            <person name="Probst A.J."/>
            <person name="Wang J."/>
            <person name="Sieber C.M.K."/>
            <person name="Tom L.M."/>
            <person name="Gardinali P."/>
            <person name="Banfield J.F."/>
            <person name="Atlas R.M."/>
            <person name="Andersen G.L."/>
        </authorList>
    </citation>
    <scope>NUCLEOTIDE SEQUENCE [LARGE SCALE GENOMIC DNA]</scope>
</reference>
<proteinExistence type="predicted"/>
<dbReference type="AlphaFoldDB" id="A0A1Y5HUM4"/>
<gene>
    <name evidence="1" type="ORF">A9R00_04285</name>
</gene>
<protein>
    <submittedName>
        <fullName evidence="1">Uncharacterized protein</fullName>
    </submittedName>
</protein>